<protein>
    <recommendedName>
        <fullName evidence="1">RNA-directed DNA polymerase</fullName>
        <ecNumber evidence="1">2.7.7.49</ecNumber>
    </recommendedName>
</protein>
<sequence>MQVVIPHMFRKEIMTALHGDIYSGHLGFDKTYSKIKTRFFWPGMHADIHIRSCIPCNSRKMQHIRSPMGETPLPGGPMDVIAVDTCQFPLTKRGNKYLIHFHCLYSSWPEVFPVKDKTAETVANLLATEIFPRHGAPRILLSDNGLKYDNKLLDRLTKLLGINGIKVAPYHPASNGANERWHRVLNSML</sequence>
<accession>A0ABM1ENG4</accession>
<feature type="domain" description="Integrase catalytic" evidence="2">
    <location>
        <begin position="68"/>
        <end position="189"/>
    </location>
</feature>
<dbReference type="Gene3D" id="1.10.340.70">
    <property type="match status" value="1"/>
</dbReference>
<dbReference type="EC" id="2.7.7.49" evidence="1"/>
<dbReference type="Proteomes" id="UP000695022">
    <property type="component" value="Unplaced"/>
</dbReference>
<dbReference type="Gene3D" id="3.30.420.10">
    <property type="entry name" value="Ribonuclease H-like superfamily/Ribonuclease H"/>
    <property type="match status" value="1"/>
</dbReference>
<dbReference type="Pfam" id="PF17921">
    <property type="entry name" value="Integrase_H2C2"/>
    <property type="match status" value="1"/>
</dbReference>
<dbReference type="PANTHER" id="PTHR37984">
    <property type="entry name" value="PROTEIN CBG26694"/>
    <property type="match status" value="1"/>
</dbReference>
<dbReference type="InterPro" id="IPR012337">
    <property type="entry name" value="RNaseH-like_sf"/>
</dbReference>
<dbReference type="PANTHER" id="PTHR37984:SF15">
    <property type="entry name" value="INTEGRASE CATALYTIC DOMAIN-CONTAINING PROTEIN"/>
    <property type="match status" value="1"/>
</dbReference>
<reference evidence="4" key="1">
    <citation type="submission" date="2025-08" db="UniProtKB">
        <authorList>
            <consortium name="RefSeq"/>
        </authorList>
    </citation>
    <scope>IDENTIFICATION</scope>
</reference>
<proteinExistence type="predicted"/>
<dbReference type="InterPro" id="IPR036397">
    <property type="entry name" value="RNaseH_sf"/>
</dbReference>
<dbReference type="PROSITE" id="PS50994">
    <property type="entry name" value="INTEGRASE"/>
    <property type="match status" value="1"/>
</dbReference>
<evidence type="ECO:0000259" key="2">
    <source>
        <dbReference type="PROSITE" id="PS50994"/>
    </source>
</evidence>
<dbReference type="GeneID" id="106813994"/>
<dbReference type="RefSeq" id="XP_014673735.1">
    <property type="nucleotide sequence ID" value="XM_014818249.1"/>
</dbReference>
<gene>
    <name evidence="4" type="primary">LOC106813994</name>
</gene>
<name>A0ABM1ENG4_PRICU</name>
<dbReference type="Pfam" id="PF00665">
    <property type="entry name" value="rve"/>
    <property type="match status" value="1"/>
</dbReference>
<dbReference type="SUPFAM" id="SSF53098">
    <property type="entry name" value="Ribonuclease H-like"/>
    <property type="match status" value="1"/>
</dbReference>
<evidence type="ECO:0000256" key="1">
    <source>
        <dbReference type="ARBA" id="ARBA00012493"/>
    </source>
</evidence>
<dbReference type="InterPro" id="IPR001584">
    <property type="entry name" value="Integrase_cat-core"/>
</dbReference>
<keyword evidence="3" id="KW-1185">Reference proteome</keyword>
<evidence type="ECO:0000313" key="3">
    <source>
        <dbReference type="Proteomes" id="UP000695022"/>
    </source>
</evidence>
<organism evidence="3 4">
    <name type="scientific">Priapulus caudatus</name>
    <name type="common">Priapulid worm</name>
    <dbReference type="NCBI Taxonomy" id="37621"/>
    <lineage>
        <taxon>Eukaryota</taxon>
        <taxon>Metazoa</taxon>
        <taxon>Ecdysozoa</taxon>
        <taxon>Scalidophora</taxon>
        <taxon>Priapulida</taxon>
        <taxon>Priapulimorpha</taxon>
        <taxon>Priapulimorphida</taxon>
        <taxon>Priapulidae</taxon>
        <taxon>Priapulus</taxon>
    </lineage>
</organism>
<evidence type="ECO:0000313" key="4">
    <source>
        <dbReference type="RefSeq" id="XP_014673735.1"/>
    </source>
</evidence>
<dbReference type="InterPro" id="IPR050951">
    <property type="entry name" value="Retrovirus_Pol_polyprotein"/>
</dbReference>
<dbReference type="InterPro" id="IPR041588">
    <property type="entry name" value="Integrase_H2C2"/>
</dbReference>